<gene>
    <name evidence="4" type="ORF">ACFQY0_13050</name>
</gene>
<name>A0ABW2L6T2_9BACT</name>
<dbReference type="PANTHER" id="PTHR23416:SF23">
    <property type="entry name" value="ACETYLTRANSFERASE C18B11.09C-RELATED"/>
    <property type="match status" value="1"/>
</dbReference>
<dbReference type="InterPro" id="IPR051159">
    <property type="entry name" value="Hexapeptide_acetyltransf"/>
</dbReference>
<comment type="caution">
    <text evidence="4">The sequence shown here is derived from an EMBL/GenBank/DDBJ whole genome shotgun (WGS) entry which is preliminary data.</text>
</comment>
<sequence length="201" mass="21853">MALLNQHDANHPDALMRPMQSFSSKARRALWNFAWTVLCRPTPKPLHRWRCAVIRLFGGRIGKNNFIYPSARIWAPWLLETGDVATIASGVYVYNVGGVKIGHHAIISEDAFLCGASHDFNSVDFPLVSKPIEIGPYAWICARAVVLPGVHCGDGAVLGAAAVSSKDLQSWKVHAGNPARILGDRARIDQPPNGQATNPAN</sequence>
<dbReference type="Gene3D" id="2.160.10.10">
    <property type="entry name" value="Hexapeptide repeat proteins"/>
    <property type="match status" value="1"/>
</dbReference>
<keyword evidence="5" id="KW-1185">Reference proteome</keyword>
<reference evidence="5" key="1">
    <citation type="journal article" date="2019" name="Int. J. Syst. Evol. Microbiol.">
        <title>The Global Catalogue of Microorganisms (GCM) 10K type strain sequencing project: providing services to taxonomists for standard genome sequencing and annotation.</title>
        <authorList>
            <consortium name="The Broad Institute Genomics Platform"/>
            <consortium name="The Broad Institute Genome Sequencing Center for Infectious Disease"/>
            <person name="Wu L."/>
            <person name="Ma J."/>
        </authorList>
    </citation>
    <scope>NUCLEOTIDE SEQUENCE [LARGE SCALE GENOMIC DNA]</scope>
    <source>
        <strain evidence="5">CGMCC 4.1467</strain>
    </source>
</reference>
<dbReference type="PANTHER" id="PTHR23416">
    <property type="entry name" value="SIALIC ACID SYNTHASE-RELATED"/>
    <property type="match status" value="1"/>
</dbReference>
<dbReference type="Proteomes" id="UP001596472">
    <property type="component" value="Unassembled WGS sequence"/>
</dbReference>
<dbReference type="EMBL" id="JBHTBS010000006">
    <property type="protein sequence ID" value="MFC7338114.1"/>
    <property type="molecule type" value="Genomic_DNA"/>
</dbReference>
<evidence type="ECO:0000256" key="2">
    <source>
        <dbReference type="ARBA" id="ARBA00022679"/>
    </source>
</evidence>
<proteinExistence type="inferred from homology"/>
<comment type="similarity">
    <text evidence="1">Belongs to the transferase hexapeptide repeat family.</text>
</comment>
<accession>A0ABW2L6T2</accession>
<evidence type="ECO:0000256" key="1">
    <source>
        <dbReference type="ARBA" id="ARBA00007274"/>
    </source>
</evidence>
<keyword evidence="2" id="KW-0808">Transferase</keyword>
<evidence type="ECO:0000313" key="4">
    <source>
        <dbReference type="EMBL" id="MFC7338114.1"/>
    </source>
</evidence>
<evidence type="ECO:0000313" key="5">
    <source>
        <dbReference type="Proteomes" id="UP001596472"/>
    </source>
</evidence>
<feature type="compositionally biased region" description="Polar residues" evidence="3">
    <location>
        <begin position="192"/>
        <end position="201"/>
    </location>
</feature>
<organism evidence="4 5">
    <name type="scientific">Haloferula chungangensis</name>
    <dbReference type="NCBI Taxonomy" id="1048331"/>
    <lineage>
        <taxon>Bacteria</taxon>
        <taxon>Pseudomonadati</taxon>
        <taxon>Verrucomicrobiota</taxon>
        <taxon>Verrucomicrobiia</taxon>
        <taxon>Verrucomicrobiales</taxon>
        <taxon>Verrucomicrobiaceae</taxon>
        <taxon>Haloferula</taxon>
    </lineage>
</organism>
<dbReference type="RefSeq" id="WP_379713071.1">
    <property type="nucleotide sequence ID" value="NZ_JBHTBS010000006.1"/>
</dbReference>
<protein>
    <submittedName>
        <fullName evidence="4">Colanic acid biosynthesis acetyltransferase</fullName>
    </submittedName>
</protein>
<dbReference type="InterPro" id="IPR011004">
    <property type="entry name" value="Trimer_LpxA-like_sf"/>
</dbReference>
<evidence type="ECO:0000256" key="3">
    <source>
        <dbReference type="SAM" id="MobiDB-lite"/>
    </source>
</evidence>
<dbReference type="SUPFAM" id="SSF51161">
    <property type="entry name" value="Trimeric LpxA-like enzymes"/>
    <property type="match status" value="1"/>
</dbReference>
<feature type="region of interest" description="Disordered" evidence="3">
    <location>
        <begin position="182"/>
        <end position="201"/>
    </location>
</feature>